<keyword evidence="3" id="KW-0732">Signal</keyword>
<evidence type="ECO:0008006" key="6">
    <source>
        <dbReference type="Google" id="ProtNLM"/>
    </source>
</evidence>
<keyword evidence="2" id="KW-1133">Transmembrane helix</keyword>
<gene>
    <name evidence="4" type="ORF">MIND_01189200</name>
</gene>
<comment type="caution">
    <text evidence="4">The sequence shown here is derived from an EMBL/GenBank/DDBJ whole genome shotgun (WGS) entry which is preliminary data.</text>
</comment>
<feature type="compositionally biased region" description="Low complexity" evidence="1">
    <location>
        <begin position="158"/>
        <end position="178"/>
    </location>
</feature>
<evidence type="ECO:0000256" key="1">
    <source>
        <dbReference type="SAM" id="MobiDB-lite"/>
    </source>
</evidence>
<accession>A0A8H6S6C6</accession>
<feature type="signal peptide" evidence="3">
    <location>
        <begin position="1"/>
        <end position="23"/>
    </location>
</feature>
<feature type="region of interest" description="Disordered" evidence="1">
    <location>
        <begin position="158"/>
        <end position="189"/>
    </location>
</feature>
<evidence type="ECO:0000313" key="4">
    <source>
        <dbReference type="EMBL" id="KAF7292901.1"/>
    </source>
</evidence>
<proteinExistence type="predicted"/>
<dbReference type="RefSeq" id="XP_037215329.1">
    <property type="nucleotide sequence ID" value="XM_037368403.1"/>
</dbReference>
<keyword evidence="2" id="KW-0812">Transmembrane</keyword>
<feature type="compositionally biased region" description="Low complexity" evidence="1">
    <location>
        <begin position="114"/>
        <end position="139"/>
    </location>
</feature>
<feature type="chain" id="PRO_5034655968" description="Mid2 domain-containing protein" evidence="3">
    <location>
        <begin position="24"/>
        <end position="346"/>
    </location>
</feature>
<keyword evidence="2" id="KW-0472">Membrane</keyword>
<dbReference type="Proteomes" id="UP000636479">
    <property type="component" value="Unassembled WGS sequence"/>
</dbReference>
<dbReference type="OrthoDB" id="3362246at2759"/>
<keyword evidence="5" id="KW-1185">Reference proteome</keyword>
<organism evidence="4 5">
    <name type="scientific">Mycena indigotica</name>
    <dbReference type="NCBI Taxonomy" id="2126181"/>
    <lineage>
        <taxon>Eukaryota</taxon>
        <taxon>Fungi</taxon>
        <taxon>Dikarya</taxon>
        <taxon>Basidiomycota</taxon>
        <taxon>Agaricomycotina</taxon>
        <taxon>Agaricomycetes</taxon>
        <taxon>Agaricomycetidae</taxon>
        <taxon>Agaricales</taxon>
        <taxon>Marasmiineae</taxon>
        <taxon>Mycenaceae</taxon>
        <taxon>Mycena</taxon>
    </lineage>
</organism>
<evidence type="ECO:0000256" key="3">
    <source>
        <dbReference type="SAM" id="SignalP"/>
    </source>
</evidence>
<dbReference type="AlphaFoldDB" id="A0A8H6S6C6"/>
<dbReference type="GeneID" id="59350919"/>
<dbReference type="EMBL" id="JACAZF010000011">
    <property type="protein sequence ID" value="KAF7292901.1"/>
    <property type="molecule type" value="Genomic_DNA"/>
</dbReference>
<reference evidence="4" key="1">
    <citation type="submission" date="2020-05" db="EMBL/GenBank/DDBJ databases">
        <title>Mycena genomes resolve the evolution of fungal bioluminescence.</title>
        <authorList>
            <person name="Tsai I.J."/>
        </authorList>
    </citation>
    <scope>NUCLEOTIDE SEQUENCE</scope>
    <source>
        <strain evidence="4">171206Taipei</strain>
    </source>
</reference>
<protein>
    <recommendedName>
        <fullName evidence="6">Mid2 domain-containing protein</fullName>
    </recommendedName>
</protein>
<sequence>MAGLHRWPVPFLLILSLAARVLGDFIVDDFTKPARTCEPFLLQWQGGITPWTLRILDAQTLNVIDDFGSTKETAFTWTVDVSAGHSVLVQVQDATGKTAESKPLAVQAGSAGCRASKTSTRSTVASTTSKPTTTTKAAESTKTITFQPSWSFIVEQPAASTNTPTNSSSRSSNSTTAPFQSSQEREPDASASAAAVPVIGAASVAAPNVGLILGLLVPGVALLVFMVVFISRRRRERRDVEHVGDPQMSPVWYARPGYGFASAPTATTSDALSYSTFQAQAQATSQSSTSISRADIPSSRYRDSLSTHVSTLSSASGDLGARVQRGVGELERQTQLSAFRFPSAGY</sequence>
<evidence type="ECO:0000313" key="5">
    <source>
        <dbReference type="Proteomes" id="UP000636479"/>
    </source>
</evidence>
<name>A0A8H6S6C6_9AGAR</name>
<evidence type="ECO:0000256" key="2">
    <source>
        <dbReference type="SAM" id="Phobius"/>
    </source>
</evidence>
<feature type="transmembrane region" description="Helical" evidence="2">
    <location>
        <begin position="209"/>
        <end position="230"/>
    </location>
</feature>
<feature type="region of interest" description="Disordered" evidence="1">
    <location>
        <begin position="109"/>
        <end position="139"/>
    </location>
</feature>